<proteinExistence type="predicted"/>
<dbReference type="EMBL" id="GBRH01164084">
    <property type="protein sequence ID" value="JAE33812.1"/>
    <property type="molecule type" value="Transcribed_RNA"/>
</dbReference>
<name>A0A0A9HAN6_ARUDO</name>
<evidence type="ECO:0000313" key="1">
    <source>
        <dbReference type="EMBL" id="JAE33812.1"/>
    </source>
</evidence>
<accession>A0A0A9HAN6</accession>
<reference evidence="1" key="2">
    <citation type="journal article" date="2015" name="Data Brief">
        <title>Shoot transcriptome of the giant reed, Arundo donax.</title>
        <authorList>
            <person name="Barrero R.A."/>
            <person name="Guerrero F.D."/>
            <person name="Moolhuijzen P."/>
            <person name="Goolsby J.A."/>
            <person name="Tidwell J."/>
            <person name="Bellgard S.E."/>
            <person name="Bellgard M.I."/>
        </authorList>
    </citation>
    <scope>NUCLEOTIDE SEQUENCE</scope>
    <source>
        <tissue evidence="1">Shoot tissue taken approximately 20 cm above the soil surface</tissue>
    </source>
</reference>
<sequence>MPFHHSVHWLYIVLTPVLKAPVKTIFVYSHQEWSLF</sequence>
<protein>
    <submittedName>
        <fullName evidence="1">Uncharacterized protein</fullName>
    </submittedName>
</protein>
<dbReference type="AlphaFoldDB" id="A0A0A9HAN6"/>
<organism evidence="1">
    <name type="scientific">Arundo donax</name>
    <name type="common">Giant reed</name>
    <name type="synonym">Donax arundinaceus</name>
    <dbReference type="NCBI Taxonomy" id="35708"/>
    <lineage>
        <taxon>Eukaryota</taxon>
        <taxon>Viridiplantae</taxon>
        <taxon>Streptophyta</taxon>
        <taxon>Embryophyta</taxon>
        <taxon>Tracheophyta</taxon>
        <taxon>Spermatophyta</taxon>
        <taxon>Magnoliopsida</taxon>
        <taxon>Liliopsida</taxon>
        <taxon>Poales</taxon>
        <taxon>Poaceae</taxon>
        <taxon>PACMAD clade</taxon>
        <taxon>Arundinoideae</taxon>
        <taxon>Arundineae</taxon>
        <taxon>Arundo</taxon>
    </lineage>
</organism>
<reference evidence="1" key="1">
    <citation type="submission" date="2014-09" db="EMBL/GenBank/DDBJ databases">
        <authorList>
            <person name="Magalhaes I.L.F."/>
            <person name="Oliveira U."/>
            <person name="Santos F.R."/>
            <person name="Vidigal T.H.D.A."/>
            <person name="Brescovit A.D."/>
            <person name="Santos A.J."/>
        </authorList>
    </citation>
    <scope>NUCLEOTIDE SEQUENCE</scope>
    <source>
        <tissue evidence="1">Shoot tissue taken approximately 20 cm above the soil surface</tissue>
    </source>
</reference>